<protein>
    <recommendedName>
        <fullName evidence="6">Laminin IV type A domain-containing protein</fullName>
    </recommendedName>
</protein>
<dbReference type="Pfam" id="PF00052">
    <property type="entry name" value="Laminin_B"/>
    <property type="match status" value="1"/>
</dbReference>
<proteinExistence type="predicted"/>
<evidence type="ECO:0000256" key="1">
    <source>
        <dbReference type="ARBA" id="ARBA00022729"/>
    </source>
</evidence>
<dbReference type="InterPro" id="IPR000034">
    <property type="entry name" value="Laminin_IV"/>
</dbReference>
<dbReference type="Proteomes" id="UP000020218">
    <property type="component" value="Unassembled WGS sequence"/>
</dbReference>
<accession>A0A011NVR7</accession>
<evidence type="ECO:0000313" key="7">
    <source>
        <dbReference type="EMBL" id="EXI68702.1"/>
    </source>
</evidence>
<keyword evidence="2" id="KW-0677">Repeat</keyword>
<evidence type="ECO:0000313" key="8">
    <source>
        <dbReference type="Proteomes" id="UP000020218"/>
    </source>
</evidence>
<feature type="chain" id="PRO_5001461095" description="Laminin IV type A domain-containing protein" evidence="5">
    <location>
        <begin position="24"/>
        <end position="241"/>
    </location>
</feature>
<feature type="signal peptide" evidence="5">
    <location>
        <begin position="1"/>
        <end position="23"/>
    </location>
</feature>
<keyword evidence="3" id="KW-1015">Disulfide bond</keyword>
<feature type="domain" description="Laminin IV type A" evidence="6">
    <location>
        <begin position="80"/>
        <end position="199"/>
    </location>
</feature>
<name>A0A011NVR7_9PROT</name>
<evidence type="ECO:0000256" key="3">
    <source>
        <dbReference type="ARBA" id="ARBA00023157"/>
    </source>
</evidence>
<keyword evidence="4" id="KW-0325">Glycoprotein</keyword>
<evidence type="ECO:0000256" key="5">
    <source>
        <dbReference type="SAM" id="SignalP"/>
    </source>
</evidence>
<reference evidence="7" key="1">
    <citation type="submission" date="2014-02" db="EMBL/GenBank/DDBJ databases">
        <title>Expanding our view of genomic diversity in Candidatus Accumulibacter clades.</title>
        <authorList>
            <person name="Skennerton C.T."/>
            <person name="Barr J.J."/>
            <person name="Slater F.R."/>
            <person name="Bond P.L."/>
            <person name="Tyson G.W."/>
        </authorList>
    </citation>
    <scope>NUCLEOTIDE SEQUENCE [LARGE SCALE GENOMIC DNA]</scope>
</reference>
<gene>
    <name evidence="7" type="ORF">AW08_01014</name>
</gene>
<dbReference type="NCBIfam" id="TIGR02595">
    <property type="entry name" value="PEP_CTERM"/>
    <property type="match status" value="1"/>
</dbReference>
<dbReference type="InterPro" id="IPR013424">
    <property type="entry name" value="Ice-binding_C"/>
</dbReference>
<evidence type="ECO:0000256" key="2">
    <source>
        <dbReference type="ARBA" id="ARBA00022737"/>
    </source>
</evidence>
<sequence length="241" mass="25392">MKNNLIAAIIASGLNLASANASAAVVRSDFSLGAEGWGTGRIIFSGFLPAVDGAFTGPVDHDPVGGTLRTGDLYPWTTFRSSAAYGGDKSAFFGGSISYDLQDSQNDGDPFPNVAILGEAGRMIFIPTAPPATGGFTRYEFALDSSAGWRTNNPFALLATDAYIQAVLANVQGIWINADWKTGDDQGNDDARLDNVCLRDSRTSCTTGLIPEPASLALFGLALGLLGLPRKDSRPTDRRQP</sequence>
<comment type="caution">
    <text evidence="7">The sequence shown here is derived from an EMBL/GenBank/DDBJ whole genome shotgun (WGS) entry which is preliminary data.</text>
</comment>
<organism evidence="7 8">
    <name type="scientific">Candidatus Accumulibacter adjunctus</name>
    <dbReference type="NCBI Taxonomy" id="1454001"/>
    <lineage>
        <taxon>Bacteria</taxon>
        <taxon>Pseudomonadati</taxon>
        <taxon>Pseudomonadota</taxon>
        <taxon>Betaproteobacteria</taxon>
        <taxon>Candidatus Accumulibacter</taxon>
    </lineage>
</organism>
<dbReference type="AlphaFoldDB" id="A0A011NVR7"/>
<evidence type="ECO:0000256" key="4">
    <source>
        <dbReference type="ARBA" id="ARBA00023180"/>
    </source>
</evidence>
<dbReference type="EMBL" id="JFAX01000004">
    <property type="protein sequence ID" value="EXI68702.1"/>
    <property type="molecule type" value="Genomic_DNA"/>
</dbReference>
<dbReference type="STRING" id="1454001.AW08_01014"/>
<dbReference type="PATRIC" id="fig|1454001.3.peg.962"/>
<evidence type="ECO:0000259" key="6">
    <source>
        <dbReference type="Pfam" id="PF00052"/>
    </source>
</evidence>
<keyword evidence="8" id="KW-1185">Reference proteome</keyword>
<keyword evidence="1 5" id="KW-0732">Signal</keyword>